<evidence type="ECO:0000256" key="1">
    <source>
        <dbReference type="SAM" id="MobiDB-lite"/>
    </source>
</evidence>
<dbReference type="RefSeq" id="WP_043502966.1">
    <property type="nucleotide sequence ID" value="NZ_CP009438.1"/>
</dbReference>
<dbReference type="InterPro" id="IPR047919">
    <property type="entry name" value="SCO3374-like"/>
</dbReference>
<proteinExistence type="predicted"/>
<dbReference type="AlphaFoldDB" id="A0A089X749"/>
<evidence type="ECO:0000313" key="2">
    <source>
        <dbReference type="EMBL" id="AIR99747.1"/>
    </source>
</evidence>
<keyword evidence="3" id="KW-1185">Reference proteome</keyword>
<organism evidence="2 3">
    <name type="scientific">Streptomyces glaucescens</name>
    <dbReference type="NCBI Taxonomy" id="1907"/>
    <lineage>
        <taxon>Bacteria</taxon>
        <taxon>Bacillati</taxon>
        <taxon>Actinomycetota</taxon>
        <taxon>Actinomycetes</taxon>
        <taxon>Kitasatosporales</taxon>
        <taxon>Streptomycetaceae</taxon>
        <taxon>Streptomyces</taxon>
    </lineage>
</organism>
<name>A0A089X749_STRGA</name>
<evidence type="ECO:0000313" key="3">
    <source>
        <dbReference type="Proteomes" id="UP000029482"/>
    </source>
</evidence>
<protein>
    <submittedName>
        <fullName evidence="2">Proline-rich protein</fullName>
    </submittedName>
</protein>
<gene>
    <name evidence="2" type="ORF">SGLAU_18935</name>
</gene>
<dbReference type="eggNOG" id="ENOG50341YZ">
    <property type="taxonomic scope" value="Bacteria"/>
</dbReference>
<dbReference type="NCBIfam" id="NF040464">
    <property type="entry name" value="SCO3374_fam"/>
    <property type="match status" value="1"/>
</dbReference>
<feature type="region of interest" description="Disordered" evidence="1">
    <location>
        <begin position="150"/>
        <end position="191"/>
    </location>
</feature>
<dbReference type="HOGENOM" id="CLU_075567_1_0_11"/>
<dbReference type="EMBL" id="CP009438">
    <property type="protein sequence ID" value="AIR99747.1"/>
    <property type="molecule type" value="Genomic_DNA"/>
</dbReference>
<sequence>MAGAAPQSPPSVTLPHPRRPRRSRPPRDAGDRLRGWYENDLGWPVVPGSPLRLAVGPRFDVLDVPAAAGLAALRHLAPASPVAAQGGRVRLLTAPGTAQELPGLLDWLEWGSLDLDLTALGEGALMDAPRTGAQWAPGESAVTGPAAVPWGDGGPPPAAGRGGSAQGAAVWVRPPGSGRETGASLPTLSALGGGGGAPDLVRVVDTVAAHCHRIRLRRADAQPLAFS</sequence>
<dbReference type="Proteomes" id="UP000029482">
    <property type="component" value="Chromosome"/>
</dbReference>
<feature type="region of interest" description="Disordered" evidence="1">
    <location>
        <begin position="1"/>
        <end position="33"/>
    </location>
</feature>
<dbReference type="OrthoDB" id="3855340at2"/>
<reference evidence="3" key="1">
    <citation type="journal article" date="2015" name="J. Biotechnol.">
        <title>Complete genome sequence of the actinobacterium Streptomyces glaucescens GLA.O (DSM 40922) consisting of a linear chromosome and one linear plasmid.</title>
        <authorList>
            <person name="Ortseifen V."/>
            <person name="Winkler A."/>
            <person name="Albersmeier A."/>
            <person name="Wendler S."/>
            <person name="Puhler A."/>
            <person name="Kalinowski J."/>
            <person name="Ruckert C."/>
        </authorList>
    </citation>
    <scope>NUCLEOTIDE SEQUENCE [LARGE SCALE GENOMIC DNA]</scope>
    <source>
        <strain evidence="3">DSM 40922 / GLA O</strain>
    </source>
</reference>
<dbReference type="KEGG" id="sgu:SGLAU_18935"/>
<accession>A0A089X749</accession>